<dbReference type="SUPFAM" id="SSF49313">
    <property type="entry name" value="Cadherin-like"/>
    <property type="match status" value="4"/>
</dbReference>
<dbReference type="Gene3D" id="2.60.40.60">
    <property type="entry name" value="Cadherins"/>
    <property type="match status" value="4"/>
</dbReference>
<dbReference type="InterPro" id="IPR020894">
    <property type="entry name" value="Cadherin_CS"/>
</dbReference>
<comment type="subcellular location">
    <subcellularLocation>
        <location evidence="1">Membrane</location>
    </subcellularLocation>
</comment>
<dbReference type="InterPro" id="IPR039808">
    <property type="entry name" value="Cadherin"/>
</dbReference>
<dbReference type="AlphaFoldDB" id="A0A914YK47"/>
<protein>
    <submittedName>
        <fullName evidence="8">Cadherin domain-containing protein</fullName>
    </submittedName>
</protein>
<dbReference type="PROSITE" id="PS00232">
    <property type="entry name" value="CADHERIN_1"/>
    <property type="match status" value="2"/>
</dbReference>
<keyword evidence="4" id="KW-0472">Membrane</keyword>
<dbReference type="PANTHER" id="PTHR24027">
    <property type="entry name" value="CADHERIN-23"/>
    <property type="match status" value="1"/>
</dbReference>
<dbReference type="GO" id="GO:0008013">
    <property type="term" value="F:beta-catenin binding"/>
    <property type="evidence" value="ECO:0007669"/>
    <property type="project" value="TreeGrafter"/>
</dbReference>
<keyword evidence="3 5" id="KW-0106">Calcium</keyword>
<dbReference type="GO" id="GO:0005509">
    <property type="term" value="F:calcium ion binding"/>
    <property type="evidence" value="ECO:0007669"/>
    <property type="project" value="UniProtKB-UniRule"/>
</dbReference>
<evidence type="ECO:0000259" key="6">
    <source>
        <dbReference type="PROSITE" id="PS50268"/>
    </source>
</evidence>
<dbReference type="PROSITE" id="PS50268">
    <property type="entry name" value="CADHERIN_2"/>
    <property type="match status" value="3"/>
</dbReference>
<keyword evidence="2" id="KW-0677">Repeat</keyword>
<name>A0A914YK47_9BILA</name>
<evidence type="ECO:0000256" key="5">
    <source>
        <dbReference type="PROSITE-ProRule" id="PRU00043"/>
    </source>
</evidence>
<organism evidence="7 8">
    <name type="scientific">Panagrolaimus superbus</name>
    <dbReference type="NCBI Taxonomy" id="310955"/>
    <lineage>
        <taxon>Eukaryota</taxon>
        <taxon>Metazoa</taxon>
        <taxon>Ecdysozoa</taxon>
        <taxon>Nematoda</taxon>
        <taxon>Chromadorea</taxon>
        <taxon>Rhabditida</taxon>
        <taxon>Tylenchina</taxon>
        <taxon>Panagrolaimomorpha</taxon>
        <taxon>Panagrolaimoidea</taxon>
        <taxon>Panagrolaimidae</taxon>
        <taxon>Panagrolaimus</taxon>
    </lineage>
</organism>
<dbReference type="GO" id="GO:0045296">
    <property type="term" value="F:cadherin binding"/>
    <property type="evidence" value="ECO:0007669"/>
    <property type="project" value="TreeGrafter"/>
</dbReference>
<dbReference type="Pfam" id="PF00028">
    <property type="entry name" value="Cadherin"/>
    <property type="match status" value="3"/>
</dbReference>
<sequence>MPSVYVCIFLDSTLRYDLQSPDEKRIPFGVKTDSGVVFVKEALDYEQQNVYHLLLTVTDGKHNTTTSIYIYIEDVNDNAPIFEMPIYSITIVEEDQQIPKRLFTVKATDSDNDEASEKIVYKLEGQGVGDYFTIDPLFGHIDVIKPLDRDPPDGVPAWKFIVQGIDDDGKGLIGYADVHVLLKDINDNAPIFPTEMFGNIDENREPGSEGIYVMTANAIDYDDPSTFNAQLEYSIAVNKEIEGAPVFRIDKTNGKIFAMRRLDREVLFERQFTIEVRATDKGIPPKEGSGIVTISVADVNDNEPYFEKLIYDVSTPETLAPGEAVFSVAALDKDNEARYGSFKTNFNNYN</sequence>
<proteinExistence type="predicted"/>
<reference evidence="8" key="1">
    <citation type="submission" date="2022-11" db="UniProtKB">
        <authorList>
            <consortium name="WormBaseParasite"/>
        </authorList>
    </citation>
    <scope>IDENTIFICATION</scope>
</reference>
<dbReference type="PRINTS" id="PR00205">
    <property type="entry name" value="CADHERIN"/>
</dbReference>
<dbReference type="GO" id="GO:0016342">
    <property type="term" value="C:catenin complex"/>
    <property type="evidence" value="ECO:0007669"/>
    <property type="project" value="TreeGrafter"/>
</dbReference>
<dbReference type="InterPro" id="IPR015919">
    <property type="entry name" value="Cadherin-like_sf"/>
</dbReference>
<evidence type="ECO:0000256" key="3">
    <source>
        <dbReference type="ARBA" id="ARBA00022837"/>
    </source>
</evidence>
<keyword evidence="7" id="KW-1185">Reference proteome</keyword>
<dbReference type="SMART" id="SM00112">
    <property type="entry name" value="CA"/>
    <property type="match status" value="3"/>
</dbReference>
<dbReference type="GO" id="GO:0007156">
    <property type="term" value="P:homophilic cell adhesion via plasma membrane adhesion molecules"/>
    <property type="evidence" value="ECO:0007669"/>
    <property type="project" value="InterPro"/>
</dbReference>
<evidence type="ECO:0000256" key="4">
    <source>
        <dbReference type="ARBA" id="ARBA00023136"/>
    </source>
</evidence>
<feature type="domain" description="Cadherin" evidence="6">
    <location>
        <begin position="92"/>
        <end position="192"/>
    </location>
</feature>
<feature type="domain" description="Cadherin" evidence="6">
    <location>
        <begin position="192"/>
        <end position="306"/>
    </location>
</feature>
<evidence type="ECO:0000313" key="7">
    <source>
        <dbReference type="Proteomes" id="UP000887577"/>
    </source>
</evidence>
<evidence type="ECO:0000313" key="8">
    <source>
        <dbReference type="WBParaSite" id="PSU_v2.g19903.t1"/>
    </source>
</evidence>
<dbReference type="Proteomes" id="UP000887577">
    <property type="component" value="Unplaced"/>
</dbReference>
<feature type="domain" description="Cadherin" evidence="6">
    <location>
        <begin position="11"/>
        <end position="82"/>
    </location>
</feature>
<dbReference type="GO" id="GO:0016477">
    <property type="term" value="P:cell migration"/>
    <property type="evidence" value="ECO:0007669"/>
    <property type="project" value="TreeGrafter"/>
</dbReference>
<dbReference type="InterPro" id="IPR002126">
    <property type="entry name" value="Cadherin-like_dom"/>
</dbReference>
<dbReference type="PANTHER" id="PTHR24027:SF438">
    <property type="entry name" value="CADHERIN 23"/>
    <property type="match status" value="1"/>
</dbReference>
<dbReference type="CDD" id="cd11304">
    <property type="entry name" value="Cadherin_repeat"/>
    <property type="match status" value="3"/>
</dbReference>
<evidence type="ECO:0000256" key="1">
    <source>
        <dbReference type="ARBA" id="ARBA00004370"/>
    </source>
</evidence>
<evidence type="ECO:0000256" key="2">
    <source>
        <dbReference type="ARBA" id="ARBA00022737"/>
    </source>
</evidence>
<accession>A0A914YK47</accession>
<dbReference type="GO" id="GO:0031175">
    <property type="term" value="P:neuron projection development"/>
    <property type="evidence" value="ECO:0007669"/>
    <property type="project" value="TreeGrafter"/>
</dbReference>
<dbReference type="WBParaSite" id="PSU_v2.g19903.t1">
    <property type="protein sequence ID" value="PSU_v2.g19903.t1"/>
    <property type="gene ID" value="PSU_v2.g19903"/>
</dbReference>